<organism evidence="1 2">
    <name type="scientific">Escherichia coli</name>
    <dbReference type="NCBI Taxonomy" id="562"/>
    <lineage>
        <taxon>Bacteria</taxon>
        <taxon>Pseudomonadati</taxon>
        <taxon>Pseudomonadota</taxon>
        <taxon>Gammaproteobacteria</taxon>
        <taxon>Enterobacterales</taxon>
        <taxon>Enterobacteriaceae</taxon>
        <taxon>Escherichia</taxon>
    </lineage>
</organism>
<dbReference type="RefSeq" id="WP_164724689.1">
    <property type="nucleotide sequence ID" value="NZ_BFUF01000110.1"/>
</dbReference>
<reference evidence="1 2" key="1">
    <citation type="submission" date="2018-06" db="EMBL/GenBank/DDBJ databases">
        <authorList>
            <consortium name="Pathogen Informatics"/>
            <person name="Doyle S."/>
        </authorList>
    </citation>
    <scope>NUCLEOTIDE SEQUENCE [LARGE SCALE GENOMIC DNA]</scope>
    <source>
        <strain evidence="1 2">NCTC10418</strain>
    </source>
</reference>
<dbReference type="Proteomes" id="UP000255460">
    <property type="component" value="Unassembled WGS sequence"/>
</dbReference>
<accession>A0A0J2DTH5</accession>
<name>A0A0J2DTH5_ECOLX</name>
<evidence type="ECO:0000313" key="1">
    <source>
        <dbReference type="EMBL" id="STK04307.1"/>
    </source>
</evidence>
<evidence type="ECO:0000313" key="2">
    <source>
        <dbReference type="Proteomes" id="UP000255460"/>
    </source>
</evidence>
<dbReference type="AlphaFoldDB" id="A0A0J2DTH5"/>
<gene>
    <name evidence="1" type="ORF">NCTC10418_07599</name>
</gene>
<proteinExistence type="predicted"/>
<protein>
    <submittedName>
        <fullName evidence="1">Uncharacterized protein</fullName>
    </submittedName>
</protein>
<dbReference type="PROSITE" id="PS51257">
    <property type="entry name" value="PROKAR_LIPOPROTEIN"/>
    <property type="match status" value="1"/>
</dbReference>
<sequence length="47" mass="5190">MNKYIISAVICLFLSACTATNPPEAPKAKGKWEQLNTTVSQIMKGYE</sequence>
<dbReference type="EMBL" id="UFZQ01000002">
    <property type="protein sequence ID" value="STK04307.1"/>
    <property type="molecule type" value="Genomic_DNA"/>
</dbReference>